<keyword evidence="4" id="KW-1185">Reference proteome</keyword>
<evidence type="ECO:0000259" key="2">
    <source>
        <dbReference type="Pfam" id="PF02719"/>
    </source>
</evidence>
<evidence type="ECO:0000313" key="3">
    <source>
        <dbReference type="EMBL" id="UXX81116.1"/>
    </source>
</evidence>
<dbReference type="InterPro" id="IPR003869">
    <property type="entry name" value="Polysac_CapD-like"/>
</dbReference>
<organism evidence="3 4">
    <name type="scientific">Reichenbachiella carrageenanivorans</name>
    <dbReference type="NCBI Taxonomy" id="2979869"/>
    <lineage>
        <taxon>Bacteria</taxon>
        <taxon>Pseudomonadati</taxon>
        <taxon>Bacteroidota</taxon>
        <taxon>Cytophagia</taxon>
        <taxon>Cytophagales</taxon>
        <taxon>Reichenbachiellaceae</taxon>
        <taxon>Reichenbachiella</taxon>
    </lineage>
</organism>
<proteinExistence type="inferred from homology"/>
<dbReference type="PANTHER" id="PTHR43318:SF2">
    <property type="entry name" value="UDP-N-ACETYLGLUCOSAMINE 4,6-DEHYDRATASE (INVERTING)"/>
    <property type="match status" value="1"/>
</dbReference>
<accession>A0ABY6D4Q5</accession>
<gene>
    <name evidence="3" type="ORF">N7E81_08380</name>
</gene>
<dbReference type="InterPro" id="IPR051203">
    <property type="entry name" value="Polysaccharide_Synthase-Rel"/>
</dbReference>
<dbReference type="EMBL" id="CP106735">
    <property type="protein sequence ID" value="UXX81116.1"/>
    <property type="molecule type" value="Genomic_DNA"/>
</dbReference>
<dbReference type="RefSeq" id="WP_263052845.1">
    <property type="nucleotide sequence ID" value="NZ_CP106735.1"/>
</dbReference>
<feature type="domain" description="Polysaccharide biosynthesis protein CapD-like" evidence="2">
    <location>
        <begin position="7"/>
        <end position="273"/>
    </location>
</feature>
<dbReference type="Proteomes" id="UP001062165">
    <property type="component" value="Chromosome"/>
</dbReference>
<protein>
    <submittedName>
        <fullName evidence="3">Polysaccharide biosynthesis protein</fullName>
    </submittedName>
</protein>
<dbReference type="PANTHER" id="PTHR43318">
    <property type="entry name" value="UDP-N-ACETYLGLUCOSAMINE 4,6-DEHYDRATASE"/>
    <property type="match status" value="1"/>
</dbReference>
<dbReference type="InterPro" id="IPR036291">
    <property type="entry name" value="NAD(P)-bd_dom_sf"/>
</dbReference>
<reference evidence="3" key="1">
    <citation type="submission" date="2022-10" db="EMBL/GenBank/DDBJ databases">
        <title>Comparative genomics and taxonomic characterization of three novel marine species of genus Reichenbachiella exhibiting antioxidant and polysaccharide degradation activities.</title>
        <authorList>
            <person name="Muhammad N."/>
            <person name="Lee Y.-J."/>
            <person name="Ko J."/>
            <person name="Kim S.-G."/>
        </authorList>
    </citation>
    <scope>NUCLEOTIDE SEQUENCE</scope>
    <source>
        <strain evidence="3">Wsw4-B4</strain>
    </source>
</reference>
<name>A0ABY6D4Q5_9BACT</name>
<sequence length="309" mass="34868">MLNHQSIFITGGTGTLGSAFLHKILATYPQINTVTIYSRDEMKQYELRRRYPSVKYPMIRWVIGDIRDQERLHDKMKGADLVIHAAAMKHIPICEENPEECLKTNVTGTKNVIHAALDNNVKQTILCSTDKSVDPISIYGNSKQAAEKLFLNASNEHSKFAIIRLGNIWGSRGSVVPLFKEIGESGKLPITHPNMSRFFCTEEQMTDSLFYTLETMQGGEIVIPKMIARKITDIAREIAPNATHQIVGLRGFEKISEKLVSDIELPRTSENAYYWIINSSAPSTTQIVKDARELDSQYASKTIFNYLLN</sequence>
<comment type="similarity">
    <text evidence="1">Belongs to the polysaccharide synthase family.</text>
</comment>
<dbReference type="Pfam" id="PF02719">
    <property type="entry name" value="Polysacc_synt_2"/>
    <property type="match status" value="1"/>
</dbReference>
<dbReference type="SUPFAM" id="SSF51735">
    <property type="entry name" value="NAD(P)-binding Rossmann-fold domains"/>
    <property type="match status" value="1"/>
</dbReference>
<evidence type="ECO:0000313" key="4">
    <source>
        <dbReference type="Proteomes" id="UP001062165"/>
    </source>
</evidence>
<dbReference type="Gene3D" id="3.40.50.720">
    <property type="entry name" value="NAD(P)-binding Rossmann-like Domain"/>
    <property type="match status" value="1"/>
</dbReference>
<evidence type="ECO:0000256" key="1">
    <source>
        <dbReference type="ARBA" id="ARBA00007430"/>
    </source>
</evidence>